<dbReference type="Proteomes" id="UP000250235">
    <property type="component" value="Unassembled WGS sequence"/>
</dbReference>
<evidence type="ECO:0000313" key="2">
    <source>
        <dbReference type="Proteomes" id="UP000250235"/>
    </source>
</evidence>
<sequence>MVQEYKKLSQSFEEVKAERESCATKVELVISSYMQAALSKLETENEELRSRSQEMLSENQHLSNIISSWTRSSASLDKLHGAMKPSGDRSGLGYGSNESSTAETNCLFRVLARHGAHWDGQNFFKSLEETGLKGFLEVSGSVFEGAVIEFFANANVIARTIVSFVANRKMVITKDVFAEEFGLTTEGMISFIDLPAQIVTPRHF</sequence>
<accession>A0A2Z7D1J3</accession>
<gene>
    <name evidence="1" type="ORF">F511_25621</name>
</gene>
<reference evidence="1 2" key="1">
    <citation type="journal article" date="2015" name="Proc. Natl. Acad. Sci. U.S.A.">
        <title>The resurrection genome of Boea hygrometrica: A blueprint for survival of dehydration.</title>
        <authorList>
            <person name="Xiao L."/>
            <person name="Yang G."/>
            <person name="Zhang L."/>
            <person name="Yang X."/>
            <person name="Zhao S."/>
            <person name="Ji Z."/>
            <person name="Zhou Q."/>
            <person name="Hu M."/>
            <person name="Wang Y."/>
            <person name="Chen M."/>
            <person name="Xu Y."/>
            <person name="Jin H."/>
            <person name="Xiao X."/>
            <person name="Hu G."/>
            <person name="Bao F."/>
            <person name="Hu Y."/>
            <person name="Wan P."/>
            <person name="Li L."/>
            <person name="Deng X."/>
            <person name="Kuang T."/>
            <person name="Xiang C."/>
            <person name="Zhu J.K."/>
            <person name="Oliver M.J."/>
            <person name="He Y."/>
        </authorList>
    </citation>
    <scope>NUCLEOTIDE SEQUENCE [LARGE SCALE GENOMIC DNA]</scope>
    <source>
        <strain evidence="2">cv. XS01</strain>
    </source>
</reference>
<keyword evidence="2" id="KW-1185">Reference proteome</keyword>
<organism evidence="1 2">
    <name type="scientific">Dorcoceras hygrometricum</name>
    <dbReference type="NCBI Taxonomy" id="472368"/>
    <lineage>
        <taxon>Eukaryota</taxon>
        <taxon>Viridiplantae</taxon>
        <taxon>Streptophyta</taxon>
        <taxon>Embryophyta</taxon>
        <taxon>Tracheophyta</taxon>
        <taxon>Spermatophyta</taxon>
        <taxon>Magnoliopsida</taxon>
        <taxon>eudicotyledons</taxon>
        <taxon>Gunneridae</taxon>
        <taxon>Pentapetalae</taxon>
        <taxon>asterids</taxon>
        <taxon>lamiids</taxon>
        <taxon>Lamiales</taxon>
        <taxon>Gesneriaceae</taxon>
        <taxon>Didymocarpoideae</taxon>
        <taxon>Trichosporeae</taxon>
        <taxon>Loxocarpinae</taxon>
        <taxon>Dorcoceras</taxon>
    </lineage>
</organism>
<name>A0A2Z7D1J3_9LAMI</name>
<proteinExistence type="predicted"/>
<protein>
    <submittedName>
        <fullName evidence="1">Uncharacterized protein</fullName>
    </submittedName>
</protein>
<dbReference type="AlphaFoldDB" id="A0A2Z7D1J3"/>
<evidence type="ECO:0000313" key="1">
    <source>
        <dbReference type="EMBL" id="KZV50759.1"/>
    </source>
</evidence>
<dbReference type="EMBL" id="KQ992337">
    <property type="protein sequence ID" value="KZV50759.1"/>
    <property type="molecule type" value="Genomic_DNA"/>
</dbReference>